<dbReference type="SMART" id="SM00382">
    <property type="entry name" value="AAA"/>
    <property type="match status" value="2"/>
</dbReference>
<dbReference type="GO" id="GO:0016887">
    <property type="term" value="F:ATP hydrolysis activity"/>
    <property type="evidence" value="ECO:0007669"/>
    <property type="project" value="InterPro"/>
</dbReference>
<organism evidence="13 14">
    <name type="scientific">Folsomia candida</name>
    <name type="common">Springtail</name>
    <dbReference type="NCBI Taxonomy" id="158441"/>
    <lineage>
        <taxon>Eukaryota</taxon>
        <taxon>Metazoa</taxon>
        <taxon>Ecdysozoa</taxon>
        <taxon>Arthropoda</taxon>
        <taxon>Hexapoda</taxon>
        <taxon>Collembola</taxon>
        <taxon>Entomobryomorpha</taxon>
        <taxon>Isotomoidea</taxon>
        <taxon>Isotomidae</taxon>
        <taxon>Proisotominae</taxon>
        <taxon>Folsomia</taxon>
    </lineage>
</organism>
<keyword evidence="6" id="KW-0547">Nucleotide-binding</keyword>
<dbReference type="SUPFAM" id="SSF52540">
    <property type="entry name" value="P-loop containing nucleoside triphosphate hydrolases"/>
    <property type="match status" value="2"/>
</dbReference>
<evidence type="ECO:0000313" key="13">
    <source>
        <dbReference type="EMBL" id="OXA60233.1"/>
    </source>
</evidence>
<reference evidence="13 14" key="1">
    <citation type="submission" date="2015-12" db="EMBL/GenBank/DDBJ databases">
        <title>The genome of Folsomia candida.</title>
        <authorList>
            <person name="Faddeeva A."/>
            <person name="Derks M.F."/>
            <person name="Anvar Y."/>
            <person name="Smit S."/>
            <person name="Van Straalen N."/>
            <person name="Roelofs D."/>
        </authorList>
    </citation>
    <scope>NUCLEOTIDE SEQUENCE [LARGE SCALE GENOMIC DNA]</scope>
    <source>
        <strain evidence="13 14">VU population</strain>
        <tissue evidence="13">Whole body</tissue>
    </source>
</reference>
<feature type="transmembrane region" description="Helical" evidence="10">
    <location>
        <begin position="781"/>
        <end position="798"/>
    </location>
</feature>
<dbReference type="InterPro" id="IPR011527">
    <property type="entry name" value="ABC1_TM_dom"/>
</dbReference>
<comment type="caution">
    <text evidence="13">The sequence shown here is derived from an EMBL/GenBank/DDBJ whole genome shotgun (WGS) entry which is preliminary data.</text>
</comment>
<feature type="transmembrane region" description="Helical" evidence="10">
    <location>
        <begin position="139"/>
        <end position="161"/>
    </location>
</feature>
<dbReference type="SUPFAM" id="SSF90123">
    <property type="entry name" value="ABC transporter transmembrane region"/>
    <property type="match status" value="2"/>
</dbReference>
<dbReference type="InterPro" id="IPR017871">
    <property type="entry name" value="ABC_transporter-like_CS"/>
</dbReference>
<dbReference type="CDD" id="cd03250">
    <property type="entry name" value="ABCC_MRP_domain1"/>
    <property type="match status" value="1"/>
</dbReference>
<dbReference type="InterPro" id="IPR003439">
    <property type="entry name" value="ABC_transporter-like_ATP-bd"/>
</dbReference>
<feature type="domain" description="ABC transporter" evidence="11">
    <location>
        <begin position="1060"/>
        <end position="1291"/>
    </location>
</feature>
<dbReference type="Gene3D" id="3.40.50.300">
    <property type="entry name" value="P-loop containing nucleotide triphosphate hydrolases"/>
    <property type="match status" value="2"/>
</dbReference>
<evidence type="ECO:0000256" key="5">
    <source>
        <dbReference type="ARBA" id="ARBA00022737"/>
    </source>
</evidence>
<dbReference type="InterPro" id="IPR027417">
    <property type="entry name" value="P-loop_NTPase"/>
</dbReference>
<dbReference type="FunFam" id="3.40.50.300:FF:000973">
    <property type="entry name" value="Multidrug resistance-associated protein 4"/>
    <property type="match status" value="1"/>
</dbReference>
<feature type="transmembrane region" description="Helical" evidence="10">
    <location>
        <begin position="973"/>
        <end position="992"/>
    </location>
</feature>
<dbReference type="Proteomes" id="UP000198287">
    <property type="component" value="Unassembled WGS sequence"/>
</dbReference>
<dbReference type="GO" id="GO:0140359">
    <property type="term" value="F:ABC-type transporter activity"/>
    <property type="evidence" value="ECO:0007669"/>
    <property type="project" value="InterPro"/>
</dbReference>
<dbReference type="PROSITE" id="PS50893">
    <property type="entry name" value="ABC_TRANSPORTER_2"/>
    <property type="match status" value="2"/>
</dbReference>
<evidence type="ECO:0000256" key="9">
    <source>
        <dbReference type="ARBA" id="ARBA00023136"/>
    </source>
</evidence>
<dbReference type="CDD" id="cd03244">
    <property type="entry name" value="ABCC_MRP_domain2"/>
    <property type="match status" value="1"/>
</dbReference>
<evidence type="ECO:0000256" key="1">
    <source>
        <dbReference type="ARBA" id="ARBA00004141"/>
    </source>
</evidence>
<feature type="transmembrane region" description="Helical" evidence="10">
    <location>
        <begin position="213"/>
        <end position="235"/>
    </location>
</feature>
<name>A0A226ERH7_FOLCA</name>
<dbReference type="GO" id="GO:0005524">
    <property type="term" value="F:ATP binding"/>
    <property type="evidence" value="ECO:0007669"/>
    <property type="project" value="UniProtKB-KW"/>
</dbReference>
<gene>
    <name evidence="13" type="ORF">Fcan01_05766</name>
</gene>
<feature type="transmembrane region" description="Helical" evidence="10">
    <location>
        <begin position="241"/>
        <end position="260"/>
    </location>
</feature>
<dbReference type="FunFam" id="1.20.1560.10:FF:000026">
    <property type="entry name" value="Multidrug resistance-associated protein lethal(2)03659"/>
    <property type="match status" value="1"/>
</dbReference>
<feature type="domain" description="ABC transmembrane type-1" evidence="12">
    <location>
        <begin position="734"/>
        <end position="1024"/>
    </location>
</feature>
<feature type="transmembrane region" description="Helical" evidence="10">
    <location>
        <begin position="92"/>
        <end position="113"/>
    </location>
</feature>
<evidence type="ECO:0000256" key="7">
    <source>
        <dbReference type="ARBA" id="ARBA00022840"/>
    </source>
</evidence>
<dbReference type="Pfam" id="PF00005">
    <property type="entry name" value="ABC_tran"/>
    <property type="match status" value="2"/>
</dbReference>
<dbReference type="InterPro" id="IPR003593">
    <property type="entry name" value="AAA+_ATPase"/>
</dbReference>
<keyword evidence="4 10" id="KW-0812">Transmembrane</keyword>
<evidence type="ECO:0000259" key="12">
    <source>
        <dbReference type="PROSITE" id="PS50929"/>
    </source>
</evidence>
<evidence type="ECO:0000256" key="4">
    <source>
        <dbReference type="ARBA" id="ARBA00022692"/>
    </source>
</evidence>
<dbReference type="EMBL" id="LNIX01000002">
    <property type="protein sequence ID" value="OXA60233.1"/>
    <property type="molecule type" value="Genomic_DNA"/>
</dbReference>
<evidence type="ECO:0000256" key="10">
    <source>
        <dbReference type="SAM" id="Phobius"/>
    </source>
</evidence>
<evidence type="ECO:0000256" key="8">
    <source>
        <dbReference type="ARBA" id="ARBA00022989"/>
    </source>
</evidence>
<feature type="transmembrane region" description="Helical" evidence="10">
    <location>
        <begin position="733"/>
        <end position="750"/>
    </location>
</feature>
<dbReference type="InterPro" id="IPR044746">
    <property type="entry name" value="ABCC_6TM_D1"/>
</dbReference>
<dbReference type="OMA" id="VEFWPLA"/>
<comment type="subcellular location">
    <subcellularLocation>
        <location evidence="1">Membrane</location>
        <topology evidence="1">Multi-pass membrane protein</topology>
    </subcellularLocation>
</comment>
<feature type="transmembrane region" description="Helical" evidence="10">
    <location>
        <begin position="865"/>
        <end position="897"/>
    </location>
</feature>
<dbReference type="FunFam" id="3.40.50.300:FF:000163">
    <property type="entry name" value="Multidrug resistance-associated protein member 4"/>
    <property type="match status" value="1"/>
</dbReference>
<dbReference type="InterPro" id="IPR050173">
    <property type="entry name" value="ABC_transporter_C-like"/>
</dbReference>
<dbReference type="GO" id="GO:0016020">
    <property type="term" value="C:membrane"/>
    <property type="evidence" value="ECO:0007669"/>
    <property type="project" value="UniProtKB-SubCell"/>
</dbReference>
<keyword evidence="8 10" id="KW-1133">Transmembrane helix</keyword>
<comment type="similarity">
    <text evidence="2">Belongs to the ABC transporter superfamily. ABCC family. Conjugate transporter (TC 3.A.1.208) subfamily.</text>
</comment>
<dbReference type="Gene3D" id="1.20.1560.10">
    <property type="entry name" value="ABC transporter type 1, transmembrane domain"/>
    <property type="match status" value="2"/>
</dbReference>
<evidence type="ECO:0000256" key="6">
    <source>
        <dbReference type="ARBA" id="ARBA00022741"/>
    </source>
</evidence>
<dbReference type="FunFam" id="1.20.1560.10:FF:000014">
    <property type="entry name" value="Multidrug resistance-associated protein member 4"/>
    <property type="match status" value="1"/>
</dbReference>
<feature type="transmembrane region" description="Helical" evidence="10">
    <location>
        <begin position="805"/>
        <end position="825"/>
    </location>
</feature>
<dbReference type="PROSITE" id="PS00211">
    <property type="entry name" value="ABC_TRANSPORTER_1"/>
    <property type="match status" value="2"/>
</dbReference>
<keyword evidence="5" id="KW-0677">Repeat</keyword>
<evidence type="ECO:0000313" key="14">
    <source>
        <dbReference type="Proteomes" id="UP000198287"/>
    </source>
</evidence>
<evidence type="ECO:0000256" key="2">
    <source>
        <dbReference type="ARBA" id="ARBA00009726"/>
    </source>
</evidence>
<dbReference type="InterPro" id="IPR036640">
    <property type="entry name" value="ABC1_TM_sf"/>
</dbReference>
<keyword evidence="14" id="KW-1185">Reference proteome</keyword>
<dbReference type="OrthoDB" id="6500128at2759"/>
<feature type="domain" description="ABC transporter" evidence="11">
    <location>
        <begin position="438"/>
        <end position="660"/>
    </location>
</feature>
<dbReference type="CDD" id="cd18579">
    <property type="entry name" value="ABC_6TM_ABCC_D1"/>
    <property type="match status" value="1"/>
</dbReference>
<proteinExistence type="inferred from homology"/>
<keyword evidence="3" id="KW-0813">Transport</keyword>
<evidence type="ECO:0000256" key="3">
    <source>
        <dbReference type="ARBA" id="ARBA00022448"/>
    </source>
</evidence>
<accession>A0A226ERH7</accession>
<dbReference type="PANTHER" id="PTHR24223:SF456">
    <property type="entry name" value="MULTIDRUG RESISTANCE-ASSOCIATED PROTEIN LETHAL(2)03659"/>
    <property type="match status" value="1"/>
</dbReference>
<keyword evidence="7" id="KW-0067">ATP-binding</keyword>
<dbReference type="PANTHER" id="PTHR24223">
    <property type="entry name" value="ATP-BINDING CASSETTE SUB-FAMILY C"/>
    <property type="match status" value="1"/>
</dbReference>
<dbReference type="Pfam" id="PF00664">
    <property type="entry name" value="ABC_membrane"/>
    <property type="match status" value="2"/>
</dbReference>
<sequence length="1305" mass="146631">MDFTEKRHVQSPELKANPISRFLFLWITPLFTKGRKKTLSIDDLYDRLPDDDASTLGDKMQRLWNEECVRAKKFDQKPRFLRCCIRFFRAKFFWLFLFVLINECILKLSQPFILRNLIRSFTSEDTLGNENLDIQNQQYFYTGALLVVTFFYSINIHHIYMGLIHLAMKGRIACNSIIYRKIFRISKTVQSDKVSIGKLVNLIASDSNRFEHAFIHLSSLIAGPIQLLVMSYFLYDLLGPACFLGLGIIGGVLIPFQIVVGRLSIKYRTMVAARTDERGRMLNEILMGIRIIKMYAWEIPFSAIIHQLRKREILPVRKASYLRGTFQSLNSLGKTMIPLCTFILYVSLGNELTADKAYFTIAVYSIIIPAMAQKIPVAVAQTAEILVAMRRIEEFLLLEELQIQGRESTIEDVKKSPPSLISTNQNGCEKLHVTTPHLILDTVSANWTNERVTLQEISMNVSGSQLVMVVGPVGCGKSSLLNLIISELKILSGSMSIKGKLSFACQETWIFSGNILQNILFGSLYEMNRYDNVVRVCGLEDDLKQLPHGDKTIVGERGVTLSVGQKARVSLARAIYRKADIYLLDDPLSAVDTRVSRHIFEKCIKQQLAGSLRILVTHQLQYLPQADHIIVFNEHGKIAAQGTYQEILAQKVDFIMDSGRNDVQADEINRNCANVLPSSGIISNTTIKEHAVKDDSISKNDPRESFEEKKLTGSVTWKTYFTYITSGNSKTELIIVVFLFLSSQAVISFTDKWLAIWTNQVSRRSMNTTLSTDDEAEHSDAIFITVYSACVPTVMILVTMKAIVFFHYSMSIGVKLHSVMFSALVRAPVRFFDTNSSGKILNRFTRDVNCVDEQLPPSLHDCLNILLYFVGIMVVVVSTNLYLIAPCAILMLVLWGIRRFYMETARSIKRLESITKSPIFLHLSASVQGLCTIRGLEAEQVVVDQFDAYLDINTSPAYLVPIGNRWMGCCMDVMCLLYLACVAANFMIFSSVSEGGNIGMSITLTLNLLTITQWGMRQSAEVENMMTYVERILEYCNIIPEAALDSKDAPPKHWPSDGAIKFSNVSMSYDETTTGSQVLKNLNFEIRGNEKIGIVGRTGAGKSSIIAALFRLTESQGSIFIDRVSTKTLGLHDLRRSISIIPQDPVLFCSTIRYNLDPFNEFSDTELWQVLKEVNLADAVPSIDFKVSDGGGNFSVGQRQLVCLARAILRKNKIIVLDEATANVDYNTDAFVQQTIRKKFADCTIITIAHRLNSVIDNDRILVMDNGCIAEFDTPANLLRNPDSLFALMVNQSGAVTEIGKIITG</sequence>
<feature type="domain" description="ABC transmembrane type-1" evidence="12">
    <location>
        <begin position="94"/>
        <end position="373"/>
    </location>
</feature>
<evidence type="ECO:0000259" key="11">
    <source>
        <dbReference type="PROSITE" id="PS50893"/>
    </source>
</evidence>
<keyword evidence="9 10" id="KW-0472">Membrane</keyword>
<protein>
    <submittedName>
        <fullName evidence="13">Multidrug resistance-associated protein 4</fullName>
    </submittedName>
</protein>
<dbReference type="PROSITE" id="PS50929">
    <property type="entry name" value="ABC_TM1F"/>
    <property type="match status" value="2"/>
</dbReference>